<proteinExistence type="predicted"/>
<dbReference type="Proteomes" id="UP000324574">
    <property type="component" value="Unassembled WGS sequence"/>
</dbReference>
<comment type="caution">
    <text evidence="1">The sequence shown here is derived from an EMBL/GenBank/DDBJ whole genome shotgun (WGS) entry which is preliminary data.</text>
</comment>
<evidence type="ECO:0000313" key="1">
    <source>
        <dbReference type="EMBL" id="TXJ42775.1"/>
    </source>
</evidence>
<protein>
    <submittedName>
        <fullName evidence="1">Uncharacterized protein</fullName>
    </submittedName>
</protein>
<accession>A0A5C8EXV1</accession>
<gene>
    <name evidence="1" type="ORF">EPJ70_12590</name>
</gene>
<sequence length="127" mass="14753">MSMSIATATISIKDNKECITINENGSLIITDYLNELISDNFVEKMFYEEGKDEYEEIFHKVVENNHIERISNNLFSAESELFEEYFKSKALIDKDKIAQKLENISDIKSLFIKYLISKEKDAIIVIN</sequence>
<organism evidence="1 2">
    <name type="scientific">Brachyspira aalborgi</name>
    <dbReference type="NCBI Taxonomy" id="29522"/>
    <lineage>
        <taxon>Bacteria</taxon>
        <taxon>Pseudomonadati</taxon>
        <taxon>Spirochaetota</taxon>
        <taxon>Spirochaetia</taxon>
        <taxon>Brachyspirales</taxon>
        <taxon>Brachyspiraceae</taxon>
        <taxon>Brachyspira</taxon>
    </lineage>
</organism>
<dbReference type="EMBL" id="SAYG01000018">
    <property type="protein sequence ID" value="TXJ42775.1"/>
    <property type="molecule type" value="Genomic_DNA"/>
</dbReference>
<reference evidence="1 2" key="1">
    <citation type="journal article" date="1992" name="Lakartidningen">
        <title>[Penicillin V and not amoxicillin is the first choice preparation in acute otitis].</title>
        <authorList>
            <person name="Kamme C."/>
            <person name="Lundgren K."/>
            <person name="Prellner K."/>
        </authorList>
    </citation>
    <scope>NUCLEOTIDE SEQUENCE [LARGE SCALE GENOMIC DNA]</scope>
    <source>
        <strain evidence="1 2">PC3714II</strain>
    </source>
</reference>
<name>A0A5C8EXV1_9SPIR</name>
<dbReference type="RefSeq" id="WP_147527703.1">
    <property type="nucleotide sequence ID" value="NZ_SAYG01000018.1"/>
</dbReference>
<evidence type="ECO:0000313" key="2">
    <source>
        <dbReference type="Proteomes" id="UP000324574"/>
    </source>
</evidence>
<dbReference type="AlphaFoldDB" id="A0A5C8EXV1"/>